<name>A0A6I6JPK3_9BACT</name>
<dbReference type="EMBL" id="CP046401">
    <property type="protein sequence ID" value="QGY44906.1"/>
    <property type="molecule type" value="Genomic_DNA"/>
</dbReference>
<evidence type="ECO:0000256" key="1">
    <source>
        <dbReference type="SAM" id="Phobius"/>
    </source>
</evidence>
<dbReference type="Proteomes" id="UP000428260">
    <property type="component" value="Chromosome"/>
</dbReference>
<keyword evidence="3" id="KW-1185">Reference proteome</keyword>
<keyword evidence="1" id="KW-0812">Transmembrane</keyword>
<reference evidence="2 3" key="1">
    <citation type="submission" date="2019-11" db="EMBL/GenBank/DDBJ databases">
        <authorList>
            <person name="Zheng R.K."/>
            <person name="Sun C.M."/>
        </authorList>
    </citation>
    <scope>NUCLEOTIDE SEQUENCE [LARGE SCALE GENOMIC DNA]</scope>
    <source>
        <strain evidence="2 3">WC007</strain>
    </source>
</reference>
<proteinExistence type="predicted"/>
<keyword evidence="1" id="KW-1133">Transmembrane helix</keyword>
<organism evidence="2 3">
    <name type="scientific">Maribellus comscasis</name>
    <dbReference type="NCBI Taxonomy" id="2681766"/>
    <lineage>
        <taxon>Bacteria</taxon>
        <taxon>Pseudomonadati</taxon>
        <taxon>Bacteroidota</taxon>
        <taxon>Bacteroidia</taxon>
        <taxon>Marinilabiliales</taxon>
        <taxon>Prolixibacteraceae</taxon>
        <taxon>Maribellus</taxon>
    </lineage>
</organism>
<dbReference type="RefSeq" id="WP_158867660.1">
    <property type="nucleotide sequence ID" value="NZ_CP046401.1"/>
</dbReference>
<feature type="transmembrane region" description="Helical" evidence="1">
    <location>
        <begin position="161"/>
        <end position="178"/>
    </location>
</feature>
<evidence type="ECO:0000313" key="2">
    <source>
        <dbReference type="EMBL" id="QGY44906.1"/>
    </source>
</evidence>
<protein>
    <submittedName>
        <fullName evidence="2">Uncharacterized protein</fullName>
    </submittedName>
</protein>
<dbReference type="AlphaFoldDB" id="A0A6I6JPK3"/>
<accession>A0A6I6JPK3</accession>
<feature type="transmembrane region" description="Helical" evidence="1">
    <location>
        <begin position="73"/>
        <end position="90"/>
    </location>
</feature>
<feature type="transmembrane region" description="Helical" evidence="1">
    <location>
        <begin position="221"/>
        <end position="242"/>
    </location>
</feature>
<gene>
    <name evidence="2" type="ORF">GM418_14880</name>
</gene>
<sequence>MNENKLKEMWNKTENVFEISGYGSSSIEQFLSGRSRSTARGVRNIIIMDMVVKTLVVVTLGVDFILYYGTKNVTFVCIAGILLLAGLLFFQRRMLVHFNKIADHGQTTRDKLISMLTYLKTKFNLTLLAVSITYFFVFISGTLVYFYLVYGKVRPLDRVDIIVFTGFIILGIVFNFIANKVLIKYQIKHLELCLTDMNDDAMAIVSQNIETQKKQDRVNQFLLGIVLLIGFLLMVAVFKNVLG</sequence>
<dbReference type="KEGG" id="mcos:GM418_14880"/>
<feature type="transmembrane region" description="Helical" evidence="1">
    <location>
        <begin position="125"/>
        <end position="149"/>
    </location>
</feature>
<feature type="transmembrane region" description="Helical" evidence="1">
    <location>
        <begin position="45"/>
        <end position="67"/>
    </location>
</feature>
<evidence type="ECO:0000313" key="3">
    <source>
        <dbReference type="Proteomes" id="UP000428260"/>
    </source>
</evidence>
<keyword evidence="1" id="KW-0472">Membrane</keyword>